<dbReference type="Pfam" id="PF00676">
    <property type="entry name" value="E1_dh"/>
    <property type="match status" value="2"/>
</dbReference>
<keyword evidence="5" id="KW-0342">GTP-binding</keyword>
<dbReference type="InterPro" id="IPR006073">
    <property type="entry name" value="GTP-bd"/>
</dbReference>
<dbReference type="InterPro" id="IPR023179">
    <property type="entry name" value="GTP-bd_ortho_bundle_sf"/>
</dbReference>
<reference evidence="10" key="1">
    <citation type="submission" date="2022-11" db="UniProtKB">
        <authorList>
            <consortium name="WormBaseParasite"/>
        </authorList>
    </citation>
    <scope>IDENTIFICATION</scope>
</reference>
<keyword evidence="2" id="KW-0547">Nucleotide-binding</keyword>
<evidence type="ECO:0000256" key="2">
    <source>
        <dbReference type="ARBA" id="ARBA00022741"/>
    </source>
</evidence>
<dbReference type="InterPro" id="IPR027417">
    <property type="entry name" value="P-loop_NTPase"/>
</dbReference>
<feature type="domain" description="Dehydrogenase E1 component" evidence="7">
    <location>
        <begin position="410"/>
        <end position="530"/>
    </location>
</feature>
<comment type="function">
    <text evidence="6">The branched-chain alpha-keto dehydrogenase complex catalyzes the overall conversion of alpha-keto acids to acyl-CoA and CO(2). It contains multiple copies of three enzymatic components: branched-chain alpha-keto acid decarboxylase (E1), lipoamide acyltransferase (E2) and lipoamide dehydrogenase (E3).</text>
</comment>
<evidence type="ECO:0000313" key="9">
    <source>
        <dbReference type="Proteomes" id="UP000887561"/>
    </source>
</evidence>
<dbReference type="Pfam" id="PF01926">
    <property type="entry name" value="MMR_HSR1"/>
    <property type="match status" value="1"/>
</dbReference>
<evidence type="ECO:0000259" key="7">
    <source>
        <dbReference type="Pfam" id="PF00676"/>
    </source>
</evidence>
<dbReference type="GO" id="GO:0003863">
    <property type="term" value="F:branched-chain 2-oxo acid dehydrogenase activity"/>
    <property type="evidence" value="ECO:0007669"/>
    <property type="project" value="UniProtKB-EC"/>
</dbReference>
<dbReference type="PANTHER" id="PTHR43380">
    <property type="entry name" value="2-OXOISOVALERATE DEHYDROGENASE SUBUNIT ALPHA, MITOCHONDRIAL"/>
    <property type="match status" value="1"/>
</dbReference>
<dbReference type="Gene3D" id="3.40.50.970">
    <property type="match status" value="2"/>
</dbReference>
<feature type="domain" description="G" evidence="8">
    <location>
        <begin position="173"/>
        <end position="218"/>
    </location>
</feature>
<dbReference type="InterPro" id="IPR050771">
    <property type="entry name" value="Alpha-ketoacid_DH_E1_comp"/>
</dbReference>
<dbReference type="Proteomes" id="UP000887561">
    <property type="component" value="Unplaced"/>
</dbReference>
<dbReference type="CDD" id="cd02000">
    <property type="entry name" value="TPP_E1_PDC_ADC_BCADC"/>
    <property type="match status" value="1"/>
</dbReference>
<keyword evidence="9" id="KW-1185">Reference proteome</keyword>
<dbReference type="Gene3D" id="1.10.1580.10">
    <property type="match status" value="1"/>
</dbReference>
<comment type="cofactor">
    <cofactor evidence="6">
        <name>thiamine diphosphate</name>
        <dbReference type="ChEBI" id="CHEBI:58937"/>
    </cofactor>
</comment>
<protein>
    <recommendedName>
        <fullName evidence="6">2-oxoisovalerate dehydrogenase subunit alpha</fullName>
        <ecNumber evidence="6">1.2.4.4</ecNumber>
    </recommendedName>
    <alternativeName>
        <fullName evidence="6">Branched-chain alpha-keto acid dehydrogenase E1 component alpha chain</fullName>
    </alternativeName>
</protein>
<keyword evidence="4 6" id="KW-0560">Oxidoreductase</keyword>
<dbReference type="CDD" id="cd01856">
    <property type="entry name" value="YlqF"/>
    <property type="match status" value="1"/>
</dbReference>
<evidence type="ECO:0000313" key="10">
    <source>
        <dbReference type="WBParaSite" id="scaffold3805_cov206.g7156"/>
    </source>
</evidence>
<proteinExistence type="inferred from homology"/>
<evidence type="ECO:0000256" key="4">
    <source>
        <dbReference type="ARBA" id="ARBA00023002"/>
    </source>
</evidence>
<keyword evidence="3" id="KW-0809">Transit peptide</keyword>
<dbReference type="EC" id="1.2.4.4" evidence="6"/>
<evidence type="ECO:0000256" key="3">
    <source>
        <dbReference type="ARBA" id="ARBA00022946"/>
    </source>
</evidence>
<dbReference type="InterPro" id="IPR029061">
    <property type="entry name" value="THDP-binding"/>
</dbReference>
<keyword evidence="6" id="KW-0786">Thiamine pyrophosphate</keyword>
<feature type="domain" description="Dehydrogenase E1 component" evidence="7">
    <location>
        <begin position="540"/>
        <end position="688"/>
    </location>
</feature>
<evidence type="ECO:0000256" key="5">
    <source>
        <dbReference type="ARBA" id="ARBA00023134"/>
    </source>
</evidence>
<comment type="similarity">
    <text evidence="1 6">Belongs to the BCKDHA family.</text>
</comment>
<accession>A0A915MJ45</accession>
<sequence>MYSRNAFLHRFIYSFKINYRNIHNDQLLSSSELFENFVPRQRFELPVKFDRKDWYPKHMHIQMKVMEGKLRTVDLILEVHDSRVALSGRNSNFAQKLFSVRPHILVMNKKDLIDQERYREQIEKHYNYQGVQNIFWTDCTKRVDSQWDALREKMLELLQKELRFNRTVKTEYQVMVIGIPNVGKSSLINAFRKNNLGYEKAHAEGPFPGVTTRVQNRVRIWQVFWVHTVDEAMKLSICNLILESQTSPYYVADYLLYYMNKHKDFSYLNQLKMEEPIDDIRQALIQCCKAFNLRVKSSVFQTTETNTDLWDVFGASTHFLKLFRNGHFNDNFLDRDLLFSNVEADTFKLQEFTGKYLGNKKVMFTERLEFKTPKDCDAMPIYRCVDSNGNFLDENEEPKFTKEFAQKIYMEMTKLNTMDKILYESQRQGRISFYMTSYGEEASHLGSAAALEQRDLIYGQYRETGVLLWRGFSLDQCMNQCYGNKLDPGKGKQMPVHYGDAELNFVTISSPLTTQLPQAVGSAYSFKLSNPTKSSDQQRIKCPVIFFCRNNGYAISTPTSEQYSGDGIAGKGIGYGIHTIRVDGNDVFAVYNATKAARELALTNCPVLIEAMTYRLGHHSTSDDSSAYRSADEVKEWTELDLPILRYRKFLESKGWWNMEMDKQWLSKIKSEVLESFNKAEKVKKLPPDELFNDVYAEIPEALKKQKTELLNHLEKYGEKYPELENFEK</sequence>
<dbReference type="InterPro" id="IPR001017">
    <property type="entry name" value="DH_E1"/>
</dbReference>
<dbReference type="WBParaSite" id="scaffold3805_cov206.g7156">
    <property type="protein sequence ID" value="scaffold3805_cov206.g7156"/>
    <property type="gene ID" value="scaffold3805_cov206.g7156"/>
</dbReference>
<comment type="catalytic activity">
    <reaction evidence="6">
        <text>N(6)-[(R)-lipoyl]-L-lysyl-[protein] + 3-methyl-2-oxobutanoate + H(+) = N(6)-[(R)-S(8)-2-methylpropanoyldihydrolipoyl]-L-lysyl-[protein] + CO2</text>
        <dbReference type="Rhea" id="RHEA:13457"/>
        <dbReference type="Rhea" id="RHEA-COMP:10474"/>
        <dbReference type="Rhea" id="RHEA-COMP:10497"/>
        <dbReference type="ChEBI" id="CHEBI:11851"/>
        <dbReference type="ChEBI" id="CHEBI:15378"/>
        <dbReference type="ChEBI" id="CHEBI:16526"/>
        <dbReference type="ChEBI" id="CHEBI:83099"/>
        <dbReference type="ChEBI" id="CHEBI:83142"/>
        <dbReference type="EC" id="1.2.4.4"/>
    </reaction>
</comment>
<dbReference type="Gene3D" id="3.40.50.300">
    <property type="entry name" value="P-loop containing nucleotide triphosphate hydrolases"/>
    <property type="match status" value="1"/>
</dbReference>
<dbReference type="GO" id="GO:0005525">
    <property type="term" value="F:GTP binding"/>
    <property type="evidence" value="ECO:0007669"/>
    <property type="project" value="UniProtKB-KW"/>
</dbReference>
<evidence type="ECO:0000256" key="6">
    <source>
        <dbReference type="RuleBase" id="RU365014"/>
    </source>
</evidence>
<dbReference type="GO" id="GO:0009083">
    <property type="term" value="P:branched-chain amino acid catabolic process"/>
    <property type="evidence" value="ECO:0007669"/>
    <property type="project" value="TreeGrafter"/>
</dbReference>
<dbReference type="SUPFAM" id="SSF52518">
    <property type="entry name" value="Thiamin diphosphate-binding fold (THDP-binding)"/>
    <property type="match status" value="1"/>
</dbReference>
<organism evidence="9 10">
    <name type="scientific">Meloidogyne javanica</name>
    <name type="common">Root-knot nematode worm</name>
    <dbReference type="NCBI Taxonomy" id="6303"/>
    <lineage>
        <taxon>Eukaryota</taxon>
        <taxon>Metazoa</taxon>
        <taxon>Ecdysozoa</taxon>
        <taxon>Nematoda</taxon>
        <taxon>Chromadorea</taxon>
        <taxon>Rhabditida</taxon>
        <taxon>Tylenchina</taxon>
        <taxon>Tylenchomorpha</taxon>
        <taxon>Tylenchoidea</taxon>
        <taxon>Meloidogynidae</taxon>
        <taxon>Meloidogyninae</taxon>
        <taxon>Meloidogyne</taxon>
        <taxon>Meloidogyne incognita group</taxon>
    </lineage>
</organism>
<evidence type="ECO:0000256" key="1">
    <source>
        <dbReference type="ARBA" id="ARBA00008646"/>
    </source>
</evidence>
<dbReference type="AlphaFoldDB" id="A0A915MJ45"/>
<evidence type="ECO:0000259" key="8">
    <source>
        <dbReference type="Pfam" id="PF01926"/>
    </source>
</evidence>
<dbReference type="SUPFAM" id="SSF52540">
    <property type="entry name" value="P-loop containing nucleoside triphosphate hydrolases"/>
    <property type="match status" value="1"/>
</dbReference>
<name>A0A915MJ45_MELJA</name>
<dbReference type="PANTHER" id="PTHR43380:SF1">
    <property type="entry name" value="2-OXOISOVALERATE DEHYDROGENASE SUBUNIT ALPHA, MITOCHONDRIAL"/>
    <property type="match status" value="1"/>
</dbReference>